<sequence length="225" mass="24741">MRPPAKGSASFSLTAVLLDIVPSGNLVRFLATIRVGKVSSQPRRSLLWRRETTTTCSLQILVNGTILYDERLFTTDINKYVISNSFEAAEYPEFQVIQECGSEPIDLTFAGPAIENSESNTQDTKSSKAWIAGPVVGGLVGLVLLLSAIYLCRRKRAKRASPGDTSGLHEKPQLHSDCIPRSPPQEAERRVIYEMEGSTPQPAEMAVNEVPASELPPENQSQWNK</sequence>
<accession>A0A9P9RFI8</accession>
<feature type="region of interest" description="Disordered" evidence="1">
    <location>
        <begin position="159"/>
        <end position="225"/>
    </location>
</feature>
<gene>
    <name evidence="3" type="ORF">B0J15DRAFT_458252</name>
</gene>
<keyword evidence="2" id="KW-0812">Transmembrane</keyword>
<reference evidence="3" key="1">
    <citation type="journal article" date="2021" name="Nat. Commun.">
        <title>Genetic determinants of endophytism in the Arabidopsis root mycobiome.</title>
        <authorList>
            <person name="Mesny F."/>
            <person name="Miyauchi S."/>
            <person name="Thiergart T."/>
            <person name="Pickel B."/>
            <person name="Atanasova L."/>
            <person name="Karlsson M."/>
            <person name="Huettel B."/>
            <person name="Barry K.W."/>
            <person name="Haridas S."/>
            <person name="Chen C."/>
            <person name="Bauer D."/>
            <person name="Andreopoulos W."/>
            <person name="Pangilinan J."/>
            <person name="LaButti K."/>
            <person name="Riley R."/>
            <person name="Lipzen A."/>
            <person name="Clum A."/>
            <person name="Drula E."/>
            <person name="Henrissat B."/>
            <person name="Kohler A."/>
            <person name="Grigoriev I.V."/>
            <person name="Martin F.M."/>
            <person name="Hacquard S."/>
        </authorList>
    </citation>
    <scope>NUCLEOTIDE SEQUENCE</scope>
    <source>
        <strain evidence="3">FSSC 5 MPI-SDFR-AT-0091</strain>
    </source>
</reference>
<dbReference type="Proteomes" id="UP000736672">
    <property type="component" value="Unassembled WGS sequence"/>
</dbReference>
<protein>
    <submittedName>
        <fullName evidence="3">Uncharacterized protein</fullName>
    </submittedName>
</protein>
<evidence type="ECO:0000256" key="1">
    <source>
        <dbReference type="SAM" id="MobiDB-lite"/>
    </source>
</evidence>
<evidence type="ECO:0000256" key="2">
    <source>
        <dbReference type="SAM" id="Phobius"/>
    </source>
</evidence>
<keyword evidence="4" id="KW-1185">Reference proteome</keyword>
<feature type="transmembrane region" description="Helical" evidence="2">
    <location>
        <begin position="129"/>
        <end position="152"/>
    </location>
</feature>
<organism evidence="3 4">
    <name type="scientific">Fusarium solani</name>
    <name type="common">Filamentous fungus</name>
    <dbReference type="NCBI Taxonomy" id="169388"/>
    <lineage>
        <taxon>Eukaryota</taxon>
        <taxon>Fungi</taxon>
        <taxon>Dikarya</taxon>
        <taxon>Ascomycota</taxon>
        <taxon>Pezizomycotina</taxon>
        <taxon>Sordariomycetes</taxon>
        <taxon>Hypocreomycetidae</taxon>
        <taxon>Hypocreales</taxon>
        <taxon>Nectriaceae</taxon>
        <taxon>Fusarium</taxon>
        <taxon>Fusarium solani species complex</taxon>
    </lineage>
</organism>
<dbReference type="EMBL" id="JAGTJS010000001">
    <property type="protein sequence ID" value="KAH7276130.1"/>
    <property type="molecule type" value="Genomic_DNA"/>
</dbReference>
<keyword evidence="2" id="KW-1133">Transmembrane helix</keyword>
<name>A0A9P9RFI8_FUSSL</name>
<evidence type="ECO:0000313" key="3">
    <source>
        <dbReference type="EMBL" id="KAH7276130.1"/>
    </source>
</evidence>
<evidence type="ECO:0000313" key="4">
    <source>
        <dbReference type="Proteomes" id="UP000736672"/>
    </source>
</evidence>
<comment type="caution">
    <text evidence="3">The sequence shown here is derived from an EMBL/GenBank/DDBJ whole genome shotgun (WGS) entry which is preliminary data.</text>
</comment>
<dbReference type="OrthoDB" id="5414836at2759"/>
<keyword evidence="2" id="KW-0472">Membrane</keyword>
<dbReference type="AlphaFoldDB" id="A0A9P9RFI8"/>
<proteinExistence type="predicted"/>